<evidence type="ECO:0000256" key="2">
    <source>
        <dbReference type="ARBA" id="ARBA00006622"/>
    </source>
</evidence>
<evidence type="ECO:0000256" key="1">
    <source>
        <dbReference type="ARBA" id="ARBA00001954"/>
    </source>
</evidence>
<evidence type="ECO:0000256" key="3">
    <source>
        <dbReference type="ARBA" id="ARBA00013133"/>
    </source>
</evidence>
<dbReference type="Gene3D" id="2.60.120.10">
    <property type="entry name" value="Jelly Rolls"/>
    <property type="match status" value="1"/>
</dbReference>
<comment type="cofactor">
    <cofactor evidence="1">
        <name>Fe(2+)</name>
        <dbReference type="ChEBI" id="CHEBI:29033"/>
    </cofactor>
</comment>
<evidence type="ECO:0000313" key="9">
    <source>
        <dbReference type="Proteomes" id="UP000001514"/>
    </source>
</evidence>
<comment type="catalytic activity">
    <reaction evidence="7">
        <text>L-cysteine + O2 = 3-sulfino-L-alanine + H(+)</text>
        <dbReference type="Rhea" id="RHEA:20441"/>
        <dbReference type="ChEBI" id="CHEBI:15378"/>
        <dbReference type="ChEBI" id="CHEBI:15379"/>
        <dbReference type="ChEBI" id="CHEBI:35235"/>
        <dbReference type="ChEBI" id="CHEBI:61085"/>
        <dbReference type="EC" id="1.13.11.20"/>
    </reaction>
    <physiologicalReaction direction="left-to-right" evidence="7">
        <dbReference type="Rhea" id="RHEA:20442"/>
    </physiologicalReaction>
</comment>
<reference evidence="8 9" key="1">
    <citation type="journal article" date="2011" name="Science">
        <title>The Selaginella genome identifies genetic changes associated with the evolution of vascular plants.</title>
        <authorList>
            <person name="Banks J.A."/>
            <person name="Nishiyama T."/>
            <person name="Hasebe M."/>
            <person name="Bowman J.L."/>
            <person name="Gribskov M."/>
            <person name="dePamphilis C."/>
            <person name="Albert V.A."/>
            <person name="Aono N."/>
            <person name="Aoyama T."/>
            <person name="Ambrose B.A."/>
            <person name="Ashton N.W."/>
            <person name="Axtell M.J."/>
            <person name="Barker E."/>
            <person name="Barker M.S."/>
            <person name="Bennetzen J.L."/>
            <person name="Bonawitz N.D."/>
            <person name="Chapple C."/>
            <person name="Cheng C."/>
            <person name="Correa L.G."/>
            <person name="Dacre M."/>
            <person name="DeBarry J."/>
            <person name="Dreyer I."/>
            <person name="Elias M."/>
            <person name="Engstrom E.M."/>
            <person name="Estelle M."/>
            <person name="Feng L."/>
            <person name="Finet C."/>
            <person name="Floyd S.K."/>
            <person name="Frommer W.B."/>
            <person name="Fujita T."/>
            <person name="Gramzow L."/>
            <person name="Gutensohn M."/>
            <person name="Harholt J."/>
            <person name="Hattori M."/>
            <person name="Heyl A."/>
            <person name="Hirai T."/>
            <person name="Hiwatashi Y."/>
            <person name="Ishikawa M."/>
            <person name="Iwata M."/>
            <person name="Karol K.G."/>
            <person name="Koehler B."/>
            <person name="Kolukisaoglu U."/>
            <person name="Kubo M."/>
            <person name="Kurata T."/>
            <person name="Lalonde S."/>
            <person name="Li K."/>
            <person name="Li Y."/>
            <person name="Litt A."/>
            <person name="Lyons E."/>
            <person name="Manning G."/>
            <person name="Maruyama T."/>
            <person name="Michael T.P."/>
            <person name="Mikami K."/>
            <person name="Miyazaki S."/>
            <person name="Morinaga S."/>
            <person name="Murata T."/>
            <person name="Mueller-Roeber B."/>
            <person name="Nelson D.R."/>
            <person name="Obara M."/>
            <person name="Oguri Y."/>
            <person name="Olmstead R.G."/>
            <person name="Onodera N."/>
            <person name="Petersen B.L."/>
            <person name="Pils B."/>
            <person name="Prigge M."/>
            <person name="Rensing S.A."/>
            <person name="Riano-Pachon D.M."/>
            <person name="Roberts A.W."/>
            <person name="Sato Y."/>
            <person name="Scheller H.V."/>
            <person name="Schulz B."/>
            <person name="Schulz C."/>
            <person name="Shakirov E.V."/>
            <person name="Shibagaki N."/>
            <person name="Shinohara N."/>
            <person name="Shippen D.E."/>
            <person name="Soerensen I."/>
            <person name="Sotooka R."/>
            <person name="Sugimoto N."/>
            <person name="Sugita M."/>
            <person name="Sumikawa N."/>
            <person name="Tanurdzic M."/>
            <person name="Theissen G."/>
            <person name="Ulvskov P."/>
            <person name="Wakazuki S."/>
            <person name="Weng J.K."/>
            <person name="Willats W.W."/>
            <person name="Wipf D."/>
            <person name="Wolf P.G."/>
            <person name="Yang L."/>
            <person name="Zimmer A.D."/>
            <person name="Zhu Q."/>
            <person name="Mitros T."/>
            <person name="Hellsten U."/>
            <person name="Loque D."/>
            <person name="Otillar R."/>
            <person name="Salamov A."/>
            <person name="Schmutz J."/>
            <person name="Shapiro H."/>
            <person name="Lindquist E."/>
            <person name="Lucas S."/>
            <person name="Rokhsar D."/>
            <person name="Grigoriev I.V."/>
        </authorList>
    </citation>
    <scope>NUCLEOTIDE SEQUENCE [LARGE SCALE GENOMIC DNA]</scope>
</reference>
<dbReference type="PANTHER" id="PTHR22966">
    <property type="entry name" value="2-AMINOETHANETHIOL DIOXYGENASE"/>
    <property type="match status" value="1"/>
</dbReference>
<dbReference type="GO" id="GO:0017172">
    <property type="term" value="F:cysteine dioxygenase activity"/>
    <property type="evidence" value="ECO:0007669"/>
    <property type="project" value="UniProtKB-EC"/>
</dbReference>
<dbReference type="FunCoup" id="D8RDI9">
    <property type="interactions" value="3052"/>
</dbReference>
<dbReference type="EMBL" id="GL377576">
    <property type="protein sequence ID" value="EFJ30032.1"/>
    <property type="molecule type" value="Genomic_DNA"/>
</dbReference>
<dbReference type="CDD" id="cd20289">
    <property type="entry name" value="cupin_ADO"/>
    <property type="match status" value="1"/>
</dbReference>
<gene>
    <name evidence="8" type="ORF">SELMODRAFT_90722</name>
</gene>
<evidence type="ECO:0000256" key="7">
    <source>
        <dbReference type="ARBA" id="ARBA00024284"/>
    </source>
</evidence>
<dbReference type="Gramene" id="EFJ30032">
    <property type="protein sequence ID" value="EFJ30032"/>
    <property type="gene ID" value="SELMODRAFT_90722"/>
</dbReference>
<dbReference type="eggNOG" id="KOG4281">
    <property type="taxonomic scope" value="Eukaryota"/>
</dbReference>
<organism evidence="9">
    <name type="scientific">Selaginella moellendorffii</name>
    <name type="common">Spikemoss</name>
    <dbReference type="NCBI Taxonomy" id="88036"/>
    <lineage>
        <taxon>Eukaryota</taxon>
        <taxon>Viridiplantae</taxon>
        <taxon>Streptophyta</taxon>
        <taxon>Embryophyta</taxon>
        <taxon>Tracheophyta</taxon>
        <taxon>Lycopodiopsida</taxon>
        <taxon>Selaginellales</taxon>
        <taxon>Selaginellaceae</taxon>
        <taxon>Selaginella</taxon>
    </lineage>
</organism>
<keyword evidence="6" id="KW-0408">Iron</keyword>
<dbReference type="SUPFAM" id="SSF51182">
    <property type="entry name" value="RmlC-like cupins"/>
    <property type="match status" value="1"/>
</dbReference>
<keyword evidence="5" id="KW-0560">Oxidoreductase</keyword>
<evidence type="ECO:0000256" key="4">
    <source>
        <dbReference type="ARBA" id="ARBA00022723"/>
    </source>
</evidence>
<dbReference type="GO" id="GO:0046872">
    <property type="term" value="F:metal ion binding"/>
    <property type="evidence" value="ECO:0007669"/>
    <property type="project" value="UniProtKB-KW"/>
</dbReference>
<dbReference type="InterPro" id="IPR011051">
    <property type="entry name" value="RmlC_Cupin_sf"/>
</dbReference>
<dbReference type="KEGG" id="smo:SELMODRAFT_90722"/>
<dbReference type="AlphaFoldDB" id="D8RDI9"/>
<keyword evidence="9" id="KW-1185">Reference proteome</keyword>
<dbReference type="InterPro" id="IPR012864">
    <property type="entry name" value="PCO/ADO"/>
</dbReference>
<name>D8RDI9_SELML</name>
<dbReference type="HOGENOM" id="CLU_061320_3_2_1"/>
<dbReference type="Proteomes" id="UP000001514">
    <property type="component" value="Unassembled WGS sequence"/>
</dbReference>
<keyword evidence="4" id="KW-0479">Metal-binding</keyword>
<evidence type="ECO:0000256" key="5">
    <source>
        <dbReference type="ARBA" id="ARBA00023002"/>
    </source>
</evidence>
<evidence type="ECO:0000313" key="8">
    <source>
        <dbReference type="EMBL" id="EFJ30032.1"/>
    </source>
</evidence>
<dbReference type="InterPro" id="IPR014710">
    <property type="entry name" value="RmlC-like_jellyroll"/>
</dbReference>
<protein>
    <recommendedName>
        <fullName evidence="3">cysteine dioxygenase</fullName>
        <ecNumber evidence="3">1.13.11.20</ecNumber>
    </recommendedName>
</protein>
<dbReference type="STRING" id="88036.D8RDI9"/>
<sequence>MTAVQKLYEVCKASFSCVQGVSAPEAVARVRAVLDDIKCSDLGLQEDNCQRNGRSTDQPPESAAPAITYLHLYECNKFSMGIFCLPQSAALPLHNHPGMTVLSKLIYGSMHVKSYDWVDPSDHTASSTPRLAMPVKDHVLVAPCDTAVLYPTSGGNIHSFTAVTSCAVLDVLAPPYNTTAGRPCVYYRLAAATSPGGYLRAEATDSAEAHPVHLQEFRPSSEFVVHRGNYRGPKVVPSI</sequence>
<dbReference type="EC" id="1.13.11.20" evidence="3"/>
<comment type="similarity">
    <text evidence="2">Belongs to the cysteine dioxygenase family.</text>
</comment>
<proteinExistence type="inferred from homology"/>
<evidence type="ECO:0000256" key="6">
    <source>
        <dbReference type="ARBA" id="ARBA00023004"/>
    </source>
</evidence>
<dbReference type="PANTHER" id="PTHR22966:SF61">
    <property type="entry name" value="2-AMINOETHANETHIOL DIOXYGENASE"/>
    <property type="match status" value="1"/>
</dbReference>
<accession>D8RDI9</accession>
<dbReference type="Pfam" id="PF07847">
    <property type="entry name" value="PCO_ADO"/>
    <property type="match status" value="1"/>
</dbReference>
<dbReference type="InParanoid" id="D8RDI9"/>
<dbReference type="OMA" id="ERECHAW"/>
<dbReference type="GO" id="GO:0070483">
    <property type="term" value="P:detection of hypoxia"/>
    <property type="evidence" value="ECO:0007669"/>
    <property type="project" value="UniProtKB-ARBA"/>
</dbReference>